<dbReference type="CDD" id="cd00882">
    <property type="entry name" value="Ras_like_GTPase"/>
    <property type="match status" value="1"/>
</dbReference>
<dbReference type="EMBL" id="ML170271">
    <property type="protein sequence ID" value="TDL15551.1"/>
    <property type="molecule type" value="Genomic_DNA"/>
</dbReference>
<proteinExistence type="predicted"/>
<dbReference type="SUPFAM" id="SSF52540">
    <property type="entry name" value="P-loop containing nucleoside triphosphate hydrolases"/>
    <property type="match status" value="1"/>
</dbReference>
<evidence type="ECO:0000256" key="1">
    <source>
        <dbReference type="ARBA" id="ARBA00022741"/>
    </source>
</evidence>
<dbReference type="InterPro" id="IPR006703">
    <property type="entry name" value="G_AIG1"/>
</dbReference>
<dbReference type="Pfam" id="PF04548">
    <property type="entry name" value="AIG1"/>
    <property type="match status" value="1"/>
</dbReference>
<keyword evidence="5" id="KW-1185">Reference proteome</keyword>
<dbReference type="Proteomes" id="UP000294933">
    <property type="component" value="Unassembled WGS sequence"/>
</dbReference>
<dbReference type="Gene3D" id="3.40.50.300">
    <property type="entry name" value="P-loop containing nucleotide triphosphate hydrolases"/>
    <property type="match status" value="1"/>
</dbReference>
<evidence type="ECO:0000313" key="5">
    <source>
        <dbReference type="Proteomes" id="UP000294933"/>
    </source>
</evidence>
<protein>
    <recommendedName>
        <fullName evidence="3">AIG1-type G domain-containing protein</fullName>
    </recommendedName>
</protein>
<dbReference type="VEuPathDB" id="FungiDB:BD410DRAFT_756320"/>
<reference evidence="4 5" key="1">
    <citation type="submission" date="2018-06" db="EMBL/GenBank/DDBJ databases">
        <title>A transcriptomic atlas of mushroom development highlights an independent origin of complex multicellularity.</title>
        <authorList>
            <consortium name="DOE Joint Genome Institute"/>
            <person name="Krizsan K."/>
            <person name="Almasi E."/>
            <person name="Merenyi Z."/>
            <person name="Sahu N."/>
            <person name="Viragh M."/>
            <person name="Koszo T."/>
            <person name="Mondo S."/>
            <person name="Kiss B."/>
            <person name="Balint B."/>
            <person name="Kues U."/>
            <person name="Barry K."/>
            <person name="Hegedus J.C."/>
            <person name="Henrissat B."/>
            <person name="Johnson J."/>
            <person name="Lipzen A."/>
            <person name="Ohm R."/>
            <person name="Nagy I."/>
            <person name="Pangilinan J."/>
            <person name="Yan J."/>
            <person name="Xiong Y."/>
            <person name="Grigoriev I.V."/>
            <person name="Hibbett D.S."/>
            <person name="Nagy L.G."/>
        </authorList>
    </citation>
    <scope>NUCLEOTIDE SEQUENCE [LARGE SCALE GENOMIC DNA]</scope>
    <source>
        <strain evidence="4 5">SZMC22713</strain>
    </source>
</reference>
<keyword evidence="1" id="KW-0547">Nucleotide-binding</keyword>
<feature type="domain" description="AIG1-type G" evidence="3">
    <location>
        <begin position="1"/>
        <end position="133"/>
    </location>
</feature>
<accession>A0A4Y7PKN6</accession>
<dbReference type="AlphaFoldDB" id="A0A4Y7PKN6"/>
<sequence length="334" mass="37504">MGPTGSGKTSFINMASQSSLRVGSSLESCTMDIQLANPFTLDGYNITLIDTPGFDDTTRSDSDILQLIASFLSLSYEQGHALSGIIYVHRISDVKMGGMSRRNFSLFRKLCGDNAMKNVAIVTTRWDCVQPDVGKSRELELTNNEAFFKPVLDLGAKMIRHQPQTPDGTQAILRRLIRNQPVALQIQEELVDRQLHLSQTMAGAELGKEQLEQVERHRKVMAELEEEIRQTELTDIQTKAELEMERQILEDTIRRVETDRARMSSGYVAQNQVYKAKLAEMRRAPNEINEGVGRGGPGHGLYFKIALLVCCLLAVKYDREELESLFPILGSILR</sequence>
<dbReference type="OrthoDB" id="8954335at2759"/>
<feature type="coiled-coil region" evidence="2">
    <location>
        <begin position="207"/>
        <end position="259"/>
    </location>
</feature>
<gene>
    <name evidence="4" type="ORF">BD410DRAFT_756320</name>
</gene>
<keyword evidence="2" id="KW-0175">Coiled coil</keyword>
<dbReference type="InterPro" id="IPR027417">
    <property type="entry name" value="P-loop_NTPase"/>
</dbReference>
<evidence type="ECO:0000256" key="2">
    <source>
        <dbReference type="SAM" id="Coils"/>
    </source>
</evidence>
<evidence type="ECO:0000259" key="3">
    <source>
        <dbReference type="Pfam" id="PF04548"/>
    </source>
</evidence>
<evidence type="ECO:0000313" key="4">
    <source>
        <dbReference type="EMBL" id="TDL15551.1"/>
    </source>
</evidence>
<name>A0A4Y7PKN6_9AGAM</name>
<dbReference type="GO" id="GO:0005525">
    <property type="term" value="F:GTP binding"/>
    <property type="evidence" value="ECO:0007669"/>
    <property type="project" value="InterPro"/>
</dbReference>
<organism evidence="4 5">
    <name type="scientific">Rickenella mellea</name>
    <dbReference type="NCBI Taxonomy" id="50990"/>
    <lineage>
        <taxon>Eukaryota</taxon>
        <taxon>Fungi</taxon>
        <taxon>Dikarya</taxon>
        <taxon>Basidiomycota</taxon>
        <taxon>Agaricomycotina</taxon>
        <taxon>Agaricomycetes</taxon>
        <taxon>Hymenochaetales</taxon>
        <taxon>Rickenellaceae</taxon>
        <taxon>Rickenella</taxon>
    </lineage>
</organism>